<reference evidence="2" key="1">
    <citation type="submission" date="2018-05" db="EMBL/GenBank/DDBJ databases">
        <title>Draft genome of Mucuna pruriens seed.</title>
        <authorList>
            <person name="Nnadi N.E."/>
            <person name="Vos R."/>
            <person name="Hasami M.H."/>
            <person name="Devisetty U.K."/>
            <person name="Aguiy J.C."/>
        </authorList>
    </citation>
    <scope>NUCLEOTIDE SEQUENCE [LARGE SCALE GENOMIC DNA]</scope>
    <source>
        <strain evidence="2">JCA_2017</strain>
    </source>
</reference>
<dbReference type="Proteomes" id="UP000257109">
    <property type="component" value="Unassembled WGS sequence"/>
</dbReference>
<keyword evidence="3" id="KW-1185">Reference proteome</keyword>
<feature type="region of interest" description="Disordered" evidence="1">
    <location>
        <begin position="32"/>
        <end position="51"/>
    </location>
</feature>
<gene>
    <name evidence="2" type="ORF">CR513_34728</name>
</gene>
<organism evidence="2 3">
    <name type="scientific">Mucuna pruriens</name>
    <name type="common">Velvet bean</name>
    <name type="synonym">Dolichos pruriens</name>
    <dbReference type="NCBI Taxonomy" id="157652"/>
    <lineage>
        <taxon>Eukaryota</taxon>
        <taxon>Viridiplantae</taxon>
        <taxon>Streptophyta</taxon>
        <taxon>Embryophyta</taxon>
        <taxon>Tracheophyta</taxon>
        <taxon>Spermatophyta</taxon>
        <taxon>Magnoliopsida</taxon>
        <taxon>eudicotyledons</taxon>
        <taxon>Gunneridae</taxon>
        <taxon>Pentapetalae</taxon>
        <taxon>rosids</taxon>
        <taxon>fabids</taxon>
        <taxon>Fabales</taxon>
        <taxon>Fabaceae</taxon>
        <taxon>Papilionoideae</taxon>
        <taxon>50 kb inversion clade</taxon>
        <taxon>NPAAA clade</taxon>
        <taxon>indigoferoid/millettioid clade</taxon>
        <taxon>Phaseoleae</taxon>
        <taxon>Mucuna</taxon>
    </lineage>
</organism>
<sequence>MPKEFGGNNTFNVINLTPRGAGVEEPNLRANSFQEGEDNAYTERKNPTLQGPVTRRRLRRIQEEVQYQLTTLKDPRKGHRGSIEVESNRVNIDRNPTYKDKDNLRDIGDPMTRSKIKMLKQSLLGVSSRIKENLEQNELEAVPKWVTLLQVDEE</sequence>
<feature type="non-terminal residue" evidence="2">
    <location>
        <position position="1"/>
    </location>
</feature>
<evidence type="ECO:0000313" key="3">
    <source>
        <dbReference type="Proteomes" id="UP000257109"/>
    </source>
</evidence>
<protein>
    <submittedName>
        <fullName evidence="2">Uncharacterized protein</fullName>
    </submittedName>
</protein>
<accession>A0A371G135</accession>
<evidence type="ECO:0000313" key="2">
    <source>
        <dbReference type="EMBL" id="RDX84252.1"/>
    </source>
</evidence>
<comment type="caution">
    <text evidence="2">The sequence shown here is derived from an EMBL/GenBank/DDBJ whole genome shotgun (WGS) entry which is preliminary data.</text>
</comment>
<evidence type="ECO:0000256" key="1">
    <source>
        <dbReference type="SAM" id="MobiDB-lite"/>
    </source>
</evidence>
<feature type="region of interest" description="Disordered" evidence="1">
    <location>
        <begin position="1"/>
        <end position="24"/>
    </location>
</feature>
<dbReference type="EMBL" id="QJKJ01007105">
    <property type="protein sequence ID" value="RDX84252.1"/>
    <property type="molecule type" value="Genomic_DNA"/>
</dbReference>
<dbReference type="AlphaFoldDB" id="A0A371G135"/>
<name>A0A371G135_MUCPR</name>
<proteinExistence type="predicted"/>